<dbReference type="eggNOG" id="ENOG5033VTF">
    <property type="taxonomic scope" value="Bacteria"/>
</dbReference>
<dbReference type="InterPro" id="IPR037401">
    <property type="entry name" value="SnoaL-like"/>
</dbReference>
<accession>A0A0H3DDD3</accession>
<reference evidence="2 3" key="1">
    <citation type="journal article" date="2010" name="Cell Res.">
        <title>Complete genome sequence of the rifamycin SV-producing Amycolatopsis mediterranei U32 revealed its genetic characteristics in phylogeny and metabolism.</title>
        <authorList>
            <person name="Zhao W."/>
            <person name="Zhong Y."/>
            <person name="Yuan H."/>
            <person name="Wang J."/>
            <person name="Zheng H."/>
            <person name="Wang Y."/>
            <person name="Cen X."/>
            <person name="Xu F."/>
            <person name="Bai J."/>
            <person name="Han X."/>
            <person name="Lu G."/>
            <person name="Zhu Y."/>
            <person name="Shao Z."/>
            <person name="Yan H."/>
            <person name="Li C."/>
            <person name="Peng N."/>
            <person name="Zhang Z."/>
            <person name="Zhang Y."/>
            <person name="Lin W."/>
            <person name="Fan Y."/>
            <person name="Qin Z."/>
            <person name="Hu Y."/>
            <person name="Zhu B."/>
            <person name="Wang S."/>
            <person name="Ding X."/>
            <person name="Zhao G.P."/>
        </authorList>
    </citation>
    <scope>NUCLEOTIDE SEQUENCE [LARGE SCALE GENOMIC DNA]</scope>
    <source>
        <strain evidence="3">U-32</strain>
    </source>
</reference>
<dbReference type="KEGG" id="amd:AMED_7218"/>
<dbReference type="SUPFAM" id="SSF54427">
    <property type="entry name" value="NTF2-like"/>
    <property type="match status" value="1"/>
</dbReference>
<dbReference type="RefSeq" id="WP_013228980.1">
    <property type="nucleotide sequence ID" value="NC_014318.1"/>
</dbReference>
<dbReference type="GeneID" id="92874865"/>
<protein>
    <recommendedName>
        <fullName evidence="1">SnoaL-like domain-containing protein</fullName>
    </recommendedName>
</protein>
<gene>
    <name evidence="2" type="ordered locus">AMED_7218</name>
</gene>
<dbReference type="InterPro" id="IPR032710">
    <property type="entry name" value="NTF2-like_dom_sf"/>
</dbReference>
<proteinExistence type="predicted"/>
<dbReference type="Proteomes" id="UP000000328">
    <property type="component" value="Chromosome"/>
</dbReference>
<dbReference type="HOGENOM" id="CLU_106738_7_3_11"/>
<dbReference type="AlphaFoldDB" id="A0A0H3DDD3"/>
<dbReference type="Pfam" id="PF13577">
    <property type="entry name" value="SnoaL_4"/>
    <property type="match status" value="1"/>
</dbReference>
<name>A0A0H3DDD3_AMYMU</name>
<evidence type="ECO:0000313" key="3">
    <source>
        <dbReference type="Proteomes" id="UP000000328"/>
    </source>
</evidence>
<dbReference type="OrthoDB" id="4941530at2"/>
<evidence type="ECO:0000313" key="2">
    <source>
        <dbReference type="EMBL" id="ADJ48935.1"/>
    </source>
</evidence>
<dbReference type="PATRIC" id="fig|749927.5.peg.7505"/>
<dbReference type="EMBL" id="CP002000">
    <property type="protein sequence ID" value="ADJ48935.1"/>
    <property type="molecule type" value="Genomic_DNA"/>
</dbReference>
<dbReference type="Gene3D" id="3.10.450.50">
    <property type="match status" value="1"/>
</dbReference>
<evidence type="ECO:0000259" key="1">
    <source>
        <dbReference type="Pfam" id="PF13577"/>
    </source>
</evidence>
<feature type="domain" description="SnoaL-like" evidence="1">
    <location>
        <begin position="13"/>
        <end position="126"/>
    </location>
</feature>
<sequence length="132" mass="14513">MSTITEESVAAGVQAAIAAYAHALDAGRTDDIVELFWPDGVAEIAGMGIFEGHDAIREGYAAFVPTQPQLHVVANTVLTSWAAYEATAISNLAFFQRGEAGWAVQLVGRYDDTLHRRKNVWKFQRRMTTFLP</sequence>
<dbReference type="CDD" id="cd00531">
    <property type="entry name" value="NTF2_like"/>
    <property type="match status" value="1"/>
</dbReference>
<organism evidence="2 3">
    <name type="scientific">Amycolatopsis mediterranei (strain U-32)</name>
    <dbReference type="NCBI Taxonomy" id="749927"/>
    <lineage>
        <taxon>Bacteria</taxon>
        <taxon>Bacillati</taxon>
        <taxon>Actinomycetota</taxon>
        <taxon>Actinomycetes</taxon>
        <taxon>Pseudonocardiales</taxon>
        <taxon>Pseudonocardiaceae</taxon>
        <taxon>Amycolatopsis</taxon>
    </lineage>
</organism>